<gene>
    <name evidence="1" type="ORF">FA95DRAFT_1567967</name>
</gene>
<proteinExistence type="predicted"/>
<dbReference type="Proteomes" id="UP000814033">
    <property type="component" value="Unassembled WGS sequence"/>
</dbReference>
<sequence>MYISAEIRRQRNFRTIRVAQLFCNALSVTPPSLPTVICSDHVAEGAQSALVGLDALLREPSSVPTSEFAATILKSMPAVAVWAAYFATLPADRWPDGLGHRDVTLVKISWLIFRLLRVSESAKPKVVRTPGVVVLIASLWANEARTAANPAVYPPSTEMLLAVLQGNMSADGQLDDAILREVVATAGGGSVDEVARIAIIHVRSAGSAMAPLCASACALLELSRGDQNALRAAILDRGGVSIIAKELFKFARQDDGSDPSADHMVAACVKYILTVAETGRGLPWLRQMLEGNLLESLVKMSTRLARLEAPDQLLIANFLEDVLPRYLVYSSVVELAAKQFRKIHMAKLDSTPLRASWMALAKVLIPHARFYLALGVTKGTGCCTQVSRHGRSSKDPD</sequence>
<evidence type="ECO:0000313" key="1">
    <source>
        <dbReference type="EMBL" id="KAI0037959.1"/>
    </source>
</evidence>
<reference evidence="1" key="1">
    <citation type="submission" date="2021-02" db="EMBL/GenBank/DDBJ databases">
        <authorList>
            <consortium name="DOE Joint Genome Institute"/>
            <person name="Ahrendt S."/>
            <person name="Looney B.P."/>
            <person name="Miyauchi S."/>
            <person name="Morin E."/>
            <person name="Drula E."/>
            <person name="Courty P.E."/>
            <person name="Chicoki N."/>
            <person name="Fauchery L."/>
            <person name="Kohler A."/>
            <person name="Kuo A."/>
            <person name="Labutti K."/>
            <person name="Pangilinan J."/>
            <person name="Lipzen A."/>
            <person name="Riley R."/>
            <person name="Andreopoulos W."/>
            <person name="He G."/>
            <person name="Johnson J."/>
            <person name="Barry K.W."/>
            <person name="Grigoriev I.V."/>
            <person name="Nagy L."/>
            <person name="Hibbett D."/>
            <person name="Henrissat B."/>
            <person name="Matheny P.B."/>
            <person name="Labbe J."/>
            <person name="Martin F."/>
        </authorList>
    </citation>
    <scope>NUCLEOTIDE SEQUENCE</scope>
    <source>
        <strain evidence="1">FP105234-sp</strain>
    </source>
</reference>
<evidence type="ECO:0000313" key="2">
    <source>
        <dbReference type="Proteomes" id="UP000814033"/>
    </source>
</evidence>
<reference evidence="1" key="2">
    <citation type="journal article" date="2022" name="New Phytol.">
        <title>Evolutionary transition to the ectomycorrhizal habit in the genomes of a hyperdiverse lineage of mushroom-forming fungi.</title>
        <authorList>
            <person name="Looney B."/>
            <person name="Miyauchi S."/>
            <person name="Morin E."/>
            <person name="Drula E."/>
            <person name="Courty P.E."/>
            <person name="Kohler A."/>
            <person name="Kuo A."/>
            <person name="LaButti K."/>
            <person name="Pangilinan J."/>
            <person name="Lipzen A."/>
            <person name="Riley R."/>
            <person name="Andreopoulos W."/>
            <person name="He G."/>
            <person name="Johnson J."/>
            <person name="Nolan M."/>
            <person name="Tritt A."/>
            <person name="Barry K.W."/>
            <person name="Grigoriev I.V."/>
            <person name="Nagy L.G."/>
            <person name="Hibbett D."/>
            <person name="Henrissat B."/>
            <person name="Matheny P.B."/>
            <person name="Labbe J."/>
            <person name="Martin F.M."/>
        </authorList>
    </citation>
    <scope>NUCLEOTIDE SEQUENCE</scope>
    <source>
        <strain evidence="1">FP105234-sp</strain>
    </source>
</reference>
<comment type="caution">
    <text evidence="1">The sequence shown here is derived from an EMBL/GenBank/DDBJ whole genome shotgun (WGS) entry which is preliminary data.</text>
</comment>
<dbReference type="EMBL" id="MU276643">
    <property type="protein sequence ID" value="KAI0037959.1"/>
    <property type="molecule type" value="Genomic_DNA"/>
</dbReference>
<name>A0ACB8R1G2_9AGAM</name>
<protein>
    <submittedName>
        <fullName evidence="1">Uncharacterized protein</fullName>
    </submittedName>
</protein>
<accession>A0ACB8R1G2</accession>
<organism evidence="1 2">
    <name type="scientific">Auriscalpium vulgare</name>
    <dbReference type="NCBI Taxonomy" id="40419"/>
    <lineage>
        <taxon>Eukaryota</taxon>
        <taxon>Fungi</taxon>
        <taxon>Dikarya</taxon>
        <taxon>Basidiomycota</taxon>
        <taxon>Agaricomycotina</taxon>
        <taxon>Agaricomycetes</taxon>
        <taxon>Russulales</taxon>
        <taxon>Auriscalpiaceae</taxon>
        <taxon>Auriscalpium</taxon>
    </lineage>
</organism>
<keyword evidence="2" id="KW-1185">Reference proteome</keyword>